<dbReference type="Proteomes" id="UP001732780">
    <property type="component" value="Chromosome 9"/>
</dbReference>
<keyword evidence="1" id="KW-1185">Reference proteome</keyword>
<proteinExistence type="predicted"/>
<evidence type="ECO:0000313" key="1">
    <source>
        <dbReference type="Proteomes" id="UP001732780"/>
    </source>
</evidence>
<evidence type="ECO:0000313" key="2">
    <source>
        <dbReference type="RefSeq" id="XP_074227302.1"/>
    </source>
</evidence>
<accession>A0AC58QYH0</accession>
<name>A0AC58QYH0_CAMBA</name>
<organism evidence="1 2">
    <name type="scientific">Camelus bactrianus</name>
    <name type="common">Bactrian camel</name>
    <dbReference type="NCBI Taxonomy" id="9837"/>
    <lineage>
        <taxon>Eukaryota</taxon>
        <taxon>Metazoa</taxon>
        <taxon>Chordata</taxon>
        <taxon>Craniata</taxon>
        <taxon>Vertebrata</taxon>
        <taxon>Euteleostomi</taxon>
        <taxon>Mammalia</taxon>
        <taxon>Eutheria</taxon>
        <taxon>Laurasiatheria</taxon>
        <taxon>Artiodactyla</taxon>
        <taxon>Tylopoda</taxon>
        <taxon>Camelidae</taxon>
        <taxon>Camelus</taxon>
    </lineage>
</organism>
<sequence>MSFHTDALRSQGELSLKTIFLLQVGTGALANAILFFHNISPILLGHKKKTKAIIVTHMAVANLLVLFSSGTIHTMATSVLRKPLPSLGCKFVYYIHRVARSSSLCSTCVLSTYQLVTLIPRTVNWMMFRGRAPKFIGLPCCTCWIFSVLMNIYIPVMVIAPNSLGNDSDTQGKWFCSVSSLSEVTVILWSFPDAVFIGLMVWSSGSIVLLLQRHHQRVQYIHTLTGFHRCPPETRAAHTVLLLVVTFVIFYMMNSVFTFYITVFSDFHLWLLQTSNVLVSCFPTVSPFLLLLRNPRTPRICS</sequence>
<gene>
    <name evidence="2" type="primary">LOC141578738</name>
</gene>
<protein>
    <submittedName>
        <fullName evidence="2">Vomeronasal type-1 receptor 1-like</fullName>
    </submittedName>
</protein>
<dbReference type="RefSeq" id="XP_074227302.1">
    <property type="nucleotide sequence ID" value="XM_074371201.1"/>
</dbReference>
<reference evidence="2" key="1">
    <citation type="submission" date="2025-08" db="UniProtKB">
        <authorList>
            <consortium name="RefSeq"/>
        </authorList>
    </citation>
    <scope>IDENTIFICATION</scope>
    <source>
        <tissue evidence="2">Blood</tissue>
    </source>
</reference>